<dbReference type="SMART" id="SM00729">
    <property type="entry name" value="Elp3"/>
    <property type="match status" value="1"/>
</dbReference>
<dbReference type="PROSITE" id="PS51918">
    <property type="entry name" value="RADICAL_SAM"/>
    <property type="match status" value="1"/>
</dbReference>
<dbReference type="SUPFAM" id="SSF102114">
    <property type="entry name" value="Radical SAM enzymes"/>
    <property type="match status" value="1"/>
</dbReference>
<dbReference type="SFLD" id="SFLDS00029">
    <property type="entry name" value="Radical_SAM"/>
    <property type="match status" value="1"/>
</dbReference>
<gene>
    <name evidence="2" type="ORF">PQJ61_03780</name>
</gene>
<dbReference type="InterPro" id="IPR023404">
    <property type="entry name" value="rSAM_horseshoe"/>
</dbReference>
<dbReference type="Pfam" id="PF04055">
    <property type="entry name" value="Radical_SAM"/>
    <property type="match status" value="1"/>
</dbReference>
<dbReference type="SFLD" id="SFLDG01082">
    <property type="entry name" value="B12-binding_domain_containing"/>
    <property type="match status" value="1"/>
</dbReference>
<proteinExistence type="predicted"/>
<reference evidence="2 3" key="1">
    <citation type="submission" date="2022-12" db="EMBL/GenBank/DDBJ databases">
        <title>Metagenome assembled genome from gulf of manar.</title>
        <authorList>
            <person name="Kohli P."/>
            <person name="Pk S."/>
            <person name="Venkata Ramana C."/>
            <person name="Sasikala C."/>
        </authorList>
    </citation>
    <scope>NUCLEOTIDE SEQUENCE [LARGE SCALE GENOMIC DNA]</scope>
    <source>
        <strain evidence="2">JB008</strain>
    </source>
</reference>
<dbReference type="EMBL" id="JAQQAL010000010">
    <property type="protein sequence ID" value="MDC7225866.1"/>
    <property type="molecule type" value="Genomic_DNA"/>
</dbReference>
<organism evidence="2 3">
    <name type="scientific">Candidatus Thalassospirochaeta sargassi</name>
    <dbReference type="NCBI Taxonomy" id="3119039"/>
    <lineage>
        <taxon>Bacteria</taxon>
        <taxon>Pseudomonadati</taxon>
        <taxon>Spirochaetota</taxon>
        <taxon>Spirochaetia</taxon>
        <taxon>Spirochaetales</taxon>
        <taxon>Spirochaetaceae</taxon>
        <taxon>Candidatus Thalassospirochaeta</taxon>
    </lineage>
</organism>
<evidence type="ECO:0000313" key="3">
    <source>
        <dbReference type="Proteomes" id="UP001221217"/>
    </source>
</evidence>
<dbReference type="Gene3D" id="3.80.30.20">
    <property type="entry name" value="tm_1862 like domain"/>
    <property type="match status" value="1"/>
</dbReference>
<dbReference type="CDD" id="cd01335">
    <property type="entry name" value="Radical_SAM"/>
    <property type="match status" value="1"/>
</dbReference>
<sequence>MKNIIPEKDLHGALLRVNMPGRYVGGEFGIIVKKKSDFSTALCFPDLYEIGMSNQAVKIIYEMINNETETACERVFNPAPDFEAVLREKKIPLYSLETGKSVKDHDLLAFTVGYELAATNMLAVLDLSGIPLLNDERGEDDPLVIAGGPSMTNPAPFGSFIDAVFIGEAEEIFTHIVKEMSDMKKKGAGRTEMLEYIHRSDYFWYKGRDKTVKKAVWKNFSSTKNKRKILVPSISSVQDHGVVEIMRGCPNGCRFCHAGIFYRPYREKEIDVILEEVESMIETCGYREVTLSSLSSGDYKYITELITILNKKYEDRKISFSFPSIRINSLTLPIISEISKVRKSGLTFAVETPELVRQRGLNKEAPKERIIEILKEAKKLGWNKAKFYFMVGLPFFENEEETDAIIDFLREVGRETKMQLNINVGTFIPKPHTPFQWSFQLDEKTAFERLIKIKRALPEKFFKVGFQSPFISFLESMISRGDERSGKLIIEAYKNGARLDAWDEYLKKQVWSDVIENADWDVEKEVCRKRDLEEVLPWDNILLGAGKGFFKTELEKAFHGELTGQCAALCNHNCGACNSENEVRINESLDISKYIGASKSCEADKKREIKLLFKFTKNGKAAFLSHINVMNVFERSFLRAGLELKYSQGFNPKPKLEFANPLTLGFESKQELAAVEMITGENTTNDDAAKVFKEKMNKSLPEGMSITDAKVIKAVASAETGKKVKSLMASYNGGEYILRCKNSEALDILQKVLNVEESVEYHIEDNRLVLLTRKNSRGNILNIFKMMKEKAGWEHPFDHIEVIRTKTCCAVLKEQEQAAMDYFSCYK</sequence>
<dbReference type="AlphaFoldDB" id="A0AAJ1IEG2"/>
<accession>A0AAJ1IEG2</accession>
<dbReference type="Pfam" id="PF10105">
    <property type="entry name" value="DUF2344"/>
    <property type="match status" value="1"/>
</dbReference>
<name>A0AAJ1IEG2_9SPIO</name>
<dbReference type="Proteomes" id="UP001221217">
    <property type="component" value="Unassembled WGS sequence"/>
</dbReference>
<evidence type="ECO:0000259" key="1">
    <source>
        <dbReference type="PROSITE" id="PS51918"/>
    </source>
</evidence>
<feature type="domain" description="Radical SAM core" evidence="1">
    <location>
        <begin position="235"/>
        <end position="463"/>
    </location>
</feature>
<dbReference type="InterPro" id="IPR018768">
    <property type="entry name" value="DUF2344"/>
</dbReference>
<dbReference type="GO" id="GO:0051536">
    <property type="term" value="F:iron-sulfur cluster binding"/>
    <property type="evidence" value="ECO:0007669"/>
    <property type="project" value="InterPro"/>
</dbReference>
<dbReference type="PANTHER" id="PTHR42731">
    <property type="entry name" value="SLL1084 PROTEIN"/>
    <property type="match status" value="1"/>
</dbReference>
<dbReference type="GO" id="GO:0003824">
    <property type="term" value="F:catalytic activity"/>
    <property type="evidence" value="ECO:0007669"/>
    <property type="project" value="InterPro"/>
</dbReference>
<dbReference type="InterPro" id="IPR058240">
    <property type="entry name" value="rSAM_sf"/>
</dbReference>
<dbReference type="InterPro" id="IPR007197">
    <property type="entry name" value="rSAM"/>
</dbReference>
<protein>
    <submittedName>
        <fullName evidence="2">TIGR03936 family radical SAM-associated protein</fullName>
    </submittedName>
</protein>
<dbReference type="NCBIfam" id="TIGR03936">
    <property type="entry name" value="sam_1_link_chp"/>
    <property type="match status" value="1"/>
</dbReference>
<comment type="caution">
    <text evidence="2">The sequence shown here is derived from an EMBL/GenBank/DDBJ whole genome shotgun (WGS) entry which is preliminary data.</text>
</comment>
<dbReference type="InterPro" id="IPR006638">
    <property type="entry name" value="Elp3/MiaA/NifB-like_rSAM"/>
</dbReference>
<evidence type="ECO:0000313" key="2">
    <source>
        <dbReference type="EMBL" id="MDC7225866.1"/>
    </source>
</evidence>
<dbReference type="Pfam" id="PF19864">
    <property type="entry name" value="Radical_SAM_N2"/>
    <property type="match status" value="1"/>
</dbReference>
<dbReference type="PANTHER" id="PTHR42731:SF1">
    <property type="entry name" value="RADICAL SAM DOMAIN PROTEIN"/>
    <property type="match status" value="1"/>
</dbReference>
<dbReference type="InterPro" id="IPR045784">
    <property type="entry name" value="Radical_SAM_N2"/>
</dbReference>